<feature type="transmembrane region" description="Helical" evidence="2">
    <location>
        <begin position="147"/>
        <end position="166"/>
    </location>
</feature>
<feature type="compositionally biased region" description="Low complexity" evidence="1">
    <location>
        <begin position="14"/>
        <end position="36"/>
    </location>
</feature>
<organism evidence="3 4">
    <name type="scientific">Streptomyces lomondensis</name>
    <dbReference type="NCBI Taxonomy" id="68229"/>
    <lineage>
        <taxon>Bacteria</taxon>
        <taxon>Bacillati</taxon>
        <taxon>Actinomycetota</taxon>
        <taxon>Actinomycetes</taxon>
        <taxon>Kitasatosporales</taxon>
        <taxon>Streptomycetaceae</taxon>
        <taxon>Streptomyces</taxon>
    </lineage>
</organism>
<feature type="compositionally biased region" description="Basic and acidic residues" evidence="1">
    <location>
        <begin position="168"/>
        <end position="180"/>
    </location>
</feature>
<sequence length="338" mass="34790">MRVTDRDEPAGGTPSREGPGAEGPPARAGLGADASPDPAPPDPGTARPLDELDVVLLVSRARELARSGDLSGALELLRNAERLGGHRDVLDLRARVHAQRGETAEAAECWRQVLARQPEDPEARAGLARLGRTGPAAALGRHRTRTALVAAVCVVTAVVAGVVGTLDEPRPARADTDRAAGPETPGPSGTPAPGQQQDPDEARRATALAALARDLRAPGLRVTPHGDSVEVAFTEGLFSEGTRLTPAGAERLAVLGERLAGRPAAVTVHGHAAVVPGAPRSGGSVVALWRALVAARELSAASGKPLTAFTTDSADQRDAPYPGDPARNRTATVVITPR</sequence>
<dbReference type="InterPro" id="IPR011990">
    <property type="entry name" value="TPR-like_helical_dom_sf"/>
</dbReference>
<feature type="region of interest" description="Disordered" evidence="1">
    <location>
        <begin position="309"/>
        <end position="338"/>
    </location>
</feature>
<accession>A0ABQ2XAF8</accession>
<evidence type="ECO:0000313" key="3">
    <source>
        <dbReference type="EMBL" id="GGX07003.1"/>
    </source>
</evidence>
<feature type="region of interest" description="Disordered" evidence="1">
    <location>
        <begin position="1"/>
        <end position="48"/>
    </location>
</feature>
<keyword evidence="2" id="KW-1133">Transmembrane helix</keyword>
<keyword evidence="4" id="KW-1185">Reference proteome</keyword>
<keyword evidence="2" id="KW-0812">Transmembrane</keyword>
<dbReference type="Gene3D" id="1.25.40.10">
    <property type="entry name" value="Tetratricopeptide repeat domain"/>
    <property type="match status" value="1"/>
</dbReference>
<dbReference type="Pfam" id="PF13428">
    <property type="entry name" value="TPR_14"/>
    <property type="match status" value="1"/>
</dbReference>
<dbReference type="RefSeq" id="WP_190051730.1">
    <property type="nucleotide sequence ID" value="NZ_BMWC01000005.1"/>
</dbReference>
<evidence type="ECO:0000256" key="2">
    <source>
        <dbReference type="SAM" id="Phobius"/>
    </source>
</evidence>
<dbReference type="SUPFAM" id="SSF48452">
    <property type="entry name" value="TPR-like"/>
    <property type="match status" value="1"/>
</dbReference>
<dbReference type="Proteomes" id="UP000617743">
    <property type="component" value="Unassembled WGS sequence"/>
</dbReference>
<reference evidence="4" key="1">
    <citation type="journal article" date="2019" name="Int. J. Syst. Evol. Microbiol.">
        <title>The Global Catalogue of Microorganisms (GCM) 10K type strain sequencing project: providing services to taxonomists for standard genome sequencing and annotation.</title>
        <authorList>
            <consortium name="The Broad Institute Genomics Platform"/>
            <consortium name="The Broad Institute Genome Sequencing Center for Infectious Disease"/>
            <person name="Wu L."/>
            <person name="Ma J."/>
        </authorList>
    </citation>
    <scope>NUCLEOTIDE SEQUENCE [LARGE SCALE GENOMIC DNA]</scope>
    <source>
        <strain evidence="4">JCM 4866</strain>
    </source>
</reference>
<evidence type="ECO:0000313" key="4">
    <source>
        <dbReference type="Proteomes" id="UP000617743"/>
    </source>
</evidence>
<protein>
    <recommendedName>
        <fullName evidence="5">Tetratricopeptide repeat protein</fullName>
    </recommendedName>
</protein>
<evidence type="ECO:0008006" key="5">
    <source>
        <dbReference type="Google" id="ProtNLM"/>
    </source>
</evidence>
<feature type="compositionally biased region" description="Polar residues" evidence="1">
    <location>
        <begin position="329"/>
        <end position="338"/>
    </location>
</feature>
<name>A0ABQ2XAF8_9ACTN</name>
<evidence type="ECO:0000256" key="1">
    <source>
        <dbReference type="SAM" id="MobiDB-lite"/>
    </source>
</evidence>
<dbReference type="EMBL" id="BMWC01000005">
    <property type="protein sequence ID" value="GGX07003.1"/>
    <property type="molecule type" value="Genomic_DNA"/>
</dbReference>
<comment type="caution">
    <text evidence="3">The sequence shown here is derived from an EMBL/GenBank/DDBJ whole genome shotgun (WGS) entry which is preliminary data.</text>
</comment>
<keyword evidence="2" id="KW-0472">Membrane</keyword>
<feature type="region of interest" description="Disordered" evidence="1">
    <location>
        <begin position="168"/>
        <end position="202"/>
    </location>
</feature>
<gene>
    <name evidence="3" type="ORF">GCM10010383_41340</name>
</gene>
<proteinExistence type="predicted"/>